<dbReference type="RefSeq" id="WP_110831844.1">
    <property type="nucleotide sequence ID" value="NZ_QKLU01000004.1"/>
</dbReference>
<protein>
    <submittedName>
        <fullName evidence="1">Iron complex transport system substrate-binding protein</fullName>
    </submittedName>
</protein>
<keyword evidence="2" id="KW-1185">Reference proteome</keyword>
<dbReference type="Proteomes" id="UP000248198">
    <property type="component" value="Unassembled WGS sequence"/>
</dbReference>
<name>A0A318UDL1_9SPHI</name>
<evidence type="ECO:0000313" key="1">
    <source>
        <dbReference type="EMBL" id="PYF74486.1"/>
    </source>
</evidence>
<reference evidence="1 2" key="1">
    <citation type="submission" date="2018-06" db="EMBL/GenBank/DDBJ databases">
        <title>Genomic Encyclopedia of Archaeal and Bacterial Type Strains, Phase II (KMG-II): from individual species to whole genera.</title>
        <authorList>
            <person name="Goeker M."/>
        </authorList>
    </citation>
    <scope>NUCLEOTIDE SEQUENCE [LARGE SCALE GENOMIC DNA]</scope>
    <source>
        <strain evidence="1 2">DSM 27372</strain>
    </source>
</reference>
<dbReference type="OrthoDB" id="794310at2"/>
<organism evidence="1 2">
    <name type="scientific">Pedobacter nutrimenti</name>
    <dbReference type="NCBI Taxonomy" id="1241337"/>
    <lineage>
        <taxon>Bacteria</taxon>
        <taxon>Pseudomonadati</taxon>
        <taxon>Bacteroidota</taxon>
        <taxon>Sphingobacteriia</taxon>
        <taxon>Sphingobacteriales</taxon>
        <taxon>Sphingobacteriaceae</taxon>
        <taxon>Pedobacter</taxon>
    </lineage>
</organism>
<accession>A0A318UDL1</accession>
<evidence type="ECO:0000313" key="2">
    <source>
        <dbReference type="Proteomes" id="UP000248198"/>
    </source>
</evidence>
<comment type="caution">
    <text evidence="1">The sequence shown here is derived from an EMBL/GenBank/DDBJ whole genome shotgun (WGS) entry which is preliminary data.</text>
</comment>
<dbReference type="AlphaFoldDB" id="A0A318UDL1"/>
<sequence length="151" mass="16937">MSFLNAAINNVKDEFLKEQLQDRVDIIGHKIKFMDRVPLIVLNSDNEVNPLLNELLTIAGGDVVAAPVLARVLIYQDQLQGMTGLMGAVPALLEKEWPAVEFSRLYLMDTLNGDFKDPQYLVSILEDLAEILYPGYFVFGTEGKNWMSFGV</sequence>
<dbReference type="EMBL" id="QKLU01000004">
    <property type="protein sequence ID" value="PYF74486.1"/>
    <property type="molecule type" value="Genomic_DNA"/>
</dbReference>
<gene>
    <name evidence="1" type="ORF">B0O44_104658</name>
</gene>
<proteinExistence type="predicted"/>